<keyword evidence="1" id="KW-1133">Transmembrane helix</keyword>
<keyword evidence="1" id="KW-0812">Transmembrane</keyword>
<feature type="transmembrane region" description="Helical" evidence="1">
    <location>
        <begin position="14"/>
        <end position="36"/>
    </location>
</feature>
<dbReference type="Proteomes" id="UP001175211">
    <property type="component" value="Unassembled WGS sequence"/>
</dbReference>
<dbReference type="GeneID" id="85364358"/>
<evidence type="ECO:0000313" key="3">
    <source>
        <dbReference type="Proteomes" id="UP001175211"/>
    </source>
</evidence>
<dbReference type="RefSeq" id="XP_060329683.1">
    <property type="nucleotide sequence ID" value="XM_060480810.1"/>
</dbReference>
<protein>
    <submittedName>
        <fullName evidence="2">Uncharacterized protein</fullName>
    </submittedName>
</protein>
<gene>
    <name evidence="2" type="ORF">EV420DRAFT_1765083</name>
</gene>
<sequence length="320" mass="35189">MSNEQVSIAPLNQALLGVFCHGIHTCILAFALWAIFSSKQPRSKTRNIMVFLIICLYIFASISVTTNWAWIIYLYIGEGDSSLVQKLYHWAGIALGINAGIADCITIWRCWIIWGRHWPFVILPILLLLAQGVSGCFAFQHNLQNTVVGHSPSEVNWTMIYLSCSLGTTLWCTILIIYRILTVKRYTDDSTGTLTYRRIVEILVESASLYAVGLIGYMVLLTLNVATSFYPQTLYVSITAISPTLIAARVASGNARPNDSWQASNIASSLWFGSAVRSTSMNPDGELTANGSGVDLEHGVSDTIYDHEPESVVNPGQGAD</sequence>
<feature type="transmembrane region" description="Helical" evidence="1">
    <location>
        <begin position="229"/>
        <end position="248"/>
    </location>
</feature>
<name>A0AA39N4P8_ARMTA</name>
<dbReference type="EMBL" id="JAUEPS010000022">
    <property type="protein sequence ID" value="KAK0457368.1"/>
    <property type="molecule type" value="Genomic_DNA"/>
</dbReference>
<dbReference type="AlphaFoldDB" id="A0AA39N4P8"/>
<feature type="transmembrane region" description="Helical" evidence="1">
    <location>
        <begin position="160"/>
        <end position="181"/>
    </location>
</feature>
<organism evidence="2 3">
    <name type="scientific">Armillaria tabescens</name>
    <name type="common">Ringless honey mushroom</name>
    <name type="synonym">Agaricus tabescens</name>
    <dbReference type="NCBI Taxonomy" id="1929756"/>
    <lineage>
        <taxon>Eukaryota</taxon>
        <taxon>Fungi</taxon>
        <taxon>Dikarya</taxon>
        <taxon>Basidiomycota</taxon>
        <taxon>Agaricomycotina</taxon>
        <taxon>Agaricomycetes</taxon>
        <taxon>Agaricomycetidae</taxon>
        <taxon>Agaricales</taxon>
        <taxon>Marasmiineae</taxon>
        <taxon>Physalacriaceae</taxon>
        <taxon>Desarmillaria</taxon>
    </lineage>
</organism>
<feature type="transmembrane region" description="Helical" evidence="1">
    <location>
        <begin position="48"/>
        <end position="76"/>
    </location>
</feature>
<reference evidence="2" key="1">
    <citation type="submission" date="2023-06" db="EMBL/GenBank/DDBJ databases">
        <authorList>
            <consortium name="Lawrence Berkeley National Laboratory"/>
            <person name="Ahrendt S."/>
            <person name="Sahu N."/>
            <person name="Indic B."/>
            <person name="Wong-Bajracharya J."/>
            <person name="Merenyi Z."/>
            <person name="Ke H.-M."/>
            <person name="Monk M."/>
            <person name="Kocsube S."/>
            <person name="Drula E."/>
            <person name="Lipzen A."/>
            <person name="Balint B."/>
            <person name="Henrissat B."/>
            <person name="Andreopoulos B."/>
            <person name="Martin F.M."/>
            <person name="Harder C.B."/>
            <person name="Rigling D."/>
            <person name="Ford K.L."/>
            <person name="Foster G.D."/>
            <person name="Pangilinan J."/>
            <person name="Papanicolaou A."/>
            <person name="Barry K."/>
            <person name="LaButti K."/>
            <person name="Viragh M."/>
            <person name="Koriabine M."/>
            <person name="Yan M."/>
            <person name="Riley R."/>
            <person name="Champramary S."/>
            <person name="Plett K.L."/>
            <person name="Tsai I.J."/>
            <person name="Slot J."/>
            <person name="Sipos G."/>
            <person name="Plett J."/>
            <person name="Nagy L.G."/>
            <person name="Grigoriev I.V."/>
        </authorList>
    </citation>
    <scope>NUCLEOTIDE SEQUENCE</scope>
    <source>
        <strain evidence="2">CCBAS 213</strain>
    </source>
</reference>
<comment type="caution">
    <text evidence="2">The sequence shown here is derived from an EMBL/GenBank/DDBJ whole genome shotgun (WGS) entry which is preliminary data.</text>
</comment>
<accession>A0AA39N4P8</accession>
<evidence type="ECO:0000313" key="2">
    <source>
        <dbReference type="EMBL" id="KAK0457368.1"/>
    </source>
</evidence>
<proteinExistence type="predicted"/>
<evidence type="ECO:0000256" key="1">
    <source>
        <dbReference type="SAM" id="Phobius"/>
    </source>
</evidence>
<feature type="transmembrane region" description="Helical" evidence="1">
    <location>
        <begin position="88"/>
        <end position="108"/>
    </location>
</feature>
<feature type="transmembrane region" description="Helical" evidence="1">
    <location>
        <begin position="202"/>
        <end position="223"/>
    </location>
</feature>
<feature type="transmembrane region" description="Helical" evidence="1">
    <location>
        <begin position="120"/>
        <end position="140"/>
    </location>
</feature>
<keyword evidence="1" id="KW-0472">Membrane</keyword>
<keyword evidence="3" id="KW-1185">Reference proteome</keyword>